<proteinExistence type="predicted"/>
<feature type="domain" description="HTH cro/C1-type" evidence="2">
    <location>
        <begin position="27"/>
        <end position="81"/>
    </location>
</feature>
<dbReference type="InterPro" id="IPR001387">
    <property type="entry name" value="Cro/C1-type_HTH"/>
</dbReference>
<dbReference type="GO" id="GO:0003677">
    <property type="term" value="F:DNA binding"/>
    <property type="evidence" value="ECO:0007669"/>
    <property type="project" value="UniProtKB-KW"/>
</dbReference>
<gene>
    <name evidence="3" type="ORF">SAMN05443248_2941</name>
</gene>
<feature type="region of interest" description="Disordered" evidence="1">
    <location>
        <begin position="1"/>
        <end position="24"/>
    </location>
</feature>
<evidence type="ECO:0000259" key="2">
    <source>
        <dbReference type="PROSITE" id="PS50943"/>
    </source>
</evidence>
<evidence type="ECO:0000313" key="4">
    <source>
        <dbReference type="Proteomes" id="UP000189796"/>
    </source>
</evidence>
<dbReference type="CDD" id="cd00093">
    <property type="entry name" value="HTH_XRE"/>
    <property type="match status" value="1"/>
</dbReference>
<dbReference type="RefSeq" id="WP_079601867.1">
    <property type="nucleotide sequence ID" value="NZ_LT670817.1"/>
</dbReference>
<accession>A0A1M5NCM0</accession>
<reference evidence="3 4" key="1">
    <citation type="submission" date="2016-11" db="EMBL/GenBank/DDBJ databases">
        <authorList>
            <person name="Jaros S."/>
            <person name="Januszkiewicz K."/>
            <person name="Wedrychowicz H."/>
        </authorList>
    </citation>
    <scope>NUCLEOTIDE SEQUENCE [LARGE SCALE GENOMIC DNA]</scope>
    <source>
        <strain evidence="3 4">GAS138</strain>
    </source>
</reference>
<evidence type="ECO:0000313" key="3">
    <source>
        <dbReference type="EMBL" id="SHG87366.1"/>
    </source>
</evidence>
<evidence type="ECO:0000256" key="1">
    <source>
        <dbReference type="SAM" id="MobiDB-lite"/>
    </source>
</evidence>
<dbReference type="Proteomes" id="UP000189796">
    <property type="component" value="Chromosome I"/>
</dbReference>
<dbReference type="Gene3D" id="1.10.260.40">
    <property type="entry name" value="lambda repressor-like DNA-binding domains"/>
    <property type="match status" value="1"/>
</dbReference>
<sequence>MDTVVQRPMESHNPSQRNRKWPSGNSLRFYREKKDWTLQEVAKALDTKHQTIQKLETGKMKLTPEWADRIGEVLRVPAKFLGFSNAPDSYSWAVKPVPVVGVIDSEMRVNFTESPQRRIGLADASPGLRALELGKDSMPGFEGWMILYDDDAREHVTQGMLERQEQNTKFLAHVLNGETWWRRVVPSARRGFHHLESLHKQTVYDVEIDWVCEVLRFEPPGQDLPPFEE</sequence>
<dbReference type="InterPro" id="IPR010982">
    <property type="entry name" value="Lambda_DNA-bd_dom_sf"/>
</dbReference>
<dbReference type="AlphaFoldDB" id="A0A1M5NCM0"/>
<keyword evidence="3" id="KW-0238">DNA-binding</keyword>
<dbReference type="SMART" id="SM00530">
    <property type="entry name" value="HTH_XRE"/>
    <property type="match status" value="1"/>
</dbReference>
<protein>
    <submittedName>
        <fullName evidence="3">DNA-binding transcriptional regulator, XRE-family HTH domain</fullName>
    </submittedName>
</protein>
<name>A0A1M5NCM0_9BRAD</name>
<dbReference type="Pfam" id="PF01381">
    <property type="entry name" value="HTH_3"/>
    <property type="match status" value="1"/>
</dbReference>
<dbReference type="OrthoDB" id="9792157at2"/>
<dbReference type="PROSITE" id="PS50943">
    <property type="entry name" value="HTH_CROC1"/>
    <property type="match status" value="1"/>
</dbReference>
<organism evidence="3 4">
    <name type="scientific">Bradyrhizobium erythrophlei</name>
    <dbReference type="NCBI Taxonomy" id="1437360"/>
    <lineage>
        <taxon>Bacteria</taxon>
        <taxon>Pseudomonadati</taxon>
        <taxon>Pseudomonadota</taxon>
        <taxon>Alphaproteobacteria</taxon>
        <taxon>Hyphomicrobiales</taxon>
        <taxon>Nitrobacteraceae</taxon>
        <taxon>Bradyrhizobium</taxon>
    </lineage>
</organism>
<dbReference type="SUPFAM" id="SSF47413">
    <property type="entry name" value="lambda repressor-like DNA-binding domains"/>
    <property type="match status" value="1"/>
</dbReference>
<dbReference type="EMBL" id="LT670817">
    <property type="protein sequence ID" value="SHG87366.1"/>
    <property type="molecule type" value="Genomic_DNA"/>
</dbReference>